<feature type="compositionally biased region" description="Polar residues" evidence="1">
    <location>
        <begin position="190"/>
        <end position="199"/>
    </location>
</feature>
<reference evidence="2" key="1">
    <citation type="submission" date="2020-02" db="EMBL/GenBank/DDBJ databases">
        <authorList>
            <person name="Meier V. D."/>
        </authorList>
    </citation>
    <scope>NUCLEOTIDE SEQUENCE</scope>
    <source>
        <strain evidence="2">AVDCRST_MAG62</strain>
    </source>
</reference>
<accession>A0A6J4TDM2</accession>
<feature type="region of interest" description="Disordered" evidence="1">
    <location>
        <begin position="316"/>
        <end position="390"/>
    </location>
</feature>
<evidence type="ECO:0000256" key="1">
    <source>
        <dbReference type="SAM" id="MobiDB-lite"/>
    </source>
</evidence>
<feature type="compositionally biased region" description="Gly residues" evidence="1">
    <location>
        <begin position="317"/>
        <end position="335"/>
    </location>
</feature>
<sequence length="434" mass="42712">EGAYRAAAPAGARAGGGADEGLVRPVPGRCSCLYLRVGLAGAGEAERTAGRLAGMAAAGGARVRENTHRCRVGAAARPRPSAGADRAGRSNGGGCRPGDGLGRKRGHRLLPAQRGAEVGPLARGAVLPLRSGGAGLFGGARRWAAGSAAPLRLGRRTVQMARRGSDLGQSDAGHAAGGPATGAGDHHSRQGQAVETDQSGAGDRPAAWTDARQSSSAAGVPGCGRGGLSGKPAGAAGAGRGRAGGSGRRAVDPRPAGAMPVGAAAVGLHAGSGRGRSPGQHHGRCVRDRDLRAGRRRARRGAGRCELFGRAAERVGAQGGGRGGQLGRRAGGGGSQQWRRHGQRGAALGGADAGREAGARQPRQGRSGGAGGGAVRDRQVRVGGHVPGTGGRADGLYGGRLCRGWLAGPGGRHGLGADGVDADHQRGAAAALAL</sequence>
<gene>
    <name evidence="2" type="ORF">AVDCRST_MAG62-1088</name>
</gene>
<dbReference type="EMBL" id="CADCWB010000134">
    <property type="protein sequence ID" value="CAA9520609.1"/>
    <property type="molecule type" value="Genomic_DNA"/>
</dbReference>
<feature type="non-terminal residue" evidence="2">
    <location>
        <position position="1"/>
    </location>
</feature>
<organism evidence="2">
    <name type="scientific">uncultured Sphingomonas sp</name>
    <dbReference type="NCBI Taxonomy" id="158754"/>
    <lineage>
        <taxon>Bacteria</taxon>
        <taxon>Pseudomonadati</taxon>
        <taxon>Pseudomonadota</taxon>
        <taxon>Alphaproteobacteria</taxon>
        <taxon>Sphingomonadales</taxon>
        <taxon>Sphingomonadaceae</taxon>
        <taxon>Sphingomonas</taxon>
        <taxon>environmental samples</taxon>
    </lineage>
</organism>
<feature type="non-terminal residue" evidence="2">
    <location>
        <position position="434"/>
    </location>
</feature>
<protein>
    <submittedName>
        <fullName evidence="2">Gene Transfer Agent terminase protein</fullName>
    </submittedName>
</protein>
<feature type="compositionally biased region" description="Gly residues" evidence="1">
    <location>
        <begin position="236"/>
        <end position="247"/>
    </location>
</feature>
<dbReference type="AlphaFoldDB" id="A0A6J4TDM2"/>
<feature type="compositionally biased region" description="Low complexity" evidence="1">
    <location>
        <begin position="255"/>
        <end position="267"/>
    </location>
</feature>
<feature type="region of interest" description="Disordered" evidence="1">
    <location>
        <begin position="163"/>
        <end position="301"/>
    </location>
</feature>
<name>A0A6J4TDM2_9SPHN</name>
<proteinExistence type="predicted"/>
<feature type="compositionally biased region" description="Gly residues" evidence="1">
    <location>
        <begin position="90"/>
        <end position="100"/>
    </location>
</feature>
<evidence type="ECO:0000313" key="2">
    <source>
        <dbReference type="EMBL" id="CAA9520609.1"/>
    </source>
</evidence>
<feature type="compositionally biased region" description="Low complexity" evidence="1">
    <location>
        <begin position="73"/>
        <end position="85"/>
    </location>
</feature>
<feature type="region of interest" description="Disordered" evidence="1">
    <location>
        <begin position="71"/>
        <end position="115"/>
    </location>
</feature>